<feature type="site" description="Transition state stabilizer" evidence="6">
    <location>
        <position position="191"/>
    </location>
</feature>
<feature type="binding site" evidence="6">
    <location>
        <position position="102"/>
    </location>
    <ligand>
        <name>substrate</name>
    </ligand>
</feature>
<accession>A0A848L202</accession>
<evidence type="ECO:0000256" key="6">
    <source>
        <dbReference type="HAMAP-Rule" id="MF_00020"/>
    </source>
</evidence>
<dbReference type="Pfam" id="PF00871">
    <property type="entry name" value="Acetate_kinase"/>
    <property type="match status" value="1"/>
</dbReference>
<comment type="caution">
    <text evidence="8">The sequence shown here is derived from an EMBL/GenBank/DDBJ whole genome shotgun (WGS) entry which is preliminary data.</text>
</comment>
<dbReference type="SUPFAM" id="SSF53067">
    <property type="entry name" value="Actin-like ATPase domain"/>
    <property type="match status" value="2"/>
</dbReference>
<dbReference type="AlphaFoldDB" id="A0A848L202"/>
<dbReference type="GO" id="GO:0006083">
    <property type="term" value="P:acetate metabolic process"/>
    <property type="evidence" value="ECO:0007669"/>
    <property type="project" value="TreeGrafter"/>
</dbReference>
<dbReference type="HAMAP" id="MF_00020">
    <property type="entry name" value="Acetate_kinase"/>
    <property type="match status" value="1"/>
</dbReference>
<evidence type="ECO:0000313" key="8">
    <source>
        <dbReference type="EMBL" id="NMO04894.1"/>
    </source>
</evidence>
<feature type="binding site" evidence="6">
    <location>
        <begin position="341"/>
        <end position="345"/>
    </location>
    <ligand>
        <name>ATP</name>
        <dbReference type="ChEBI" id="CHEBI:30616"/>
    </ligand>
</feature>
<evidence type="ECO:0000313" key="9">
    <source>
        <dbReference type="Proteomes" id="UP000550729"/>
    </source>
</evidence>
<dbReference type="GO" id="GO:0000287">
    <property type="term" value="F:magnesium ion binding"/>
    <property type="evidence" value="ECO:0007669"/>
    <property type="project" value="UniProtKB-UniRule"/>
</dbReference>
<feature type="binding site" evidence="6">
    <location>
        <position position="395"/>
    </location>
    <ligand>
        <name>Mg(2+)</name>
        <dbReference type="ChEBI" id="CHEBI:18420"/>
    </ligand>
</feature>
<dbReference type="Gene3D" id="3.30.420.40">
    <property type="match status" value="2"/>
</dbReference>
<dbReference type="UniPathway" id="UPA00340">
    <property type="reaction ID" value="UER00458"/>
</dbReference>
<feature type="active site" description="Proton donor/acceptor" evidence="6">
    <location>
        <position position="159"/>
    </location>
</feature>
<dbReference type="InterPro" id="IPR043129">
    <property type="entry name" value="ATPase_NBD"/>
</dbReference>
<proteinExistence type="inferred from homology"/>
<keyword evidence="2 6" id="KW-0808">Transferase</keyword>
<dbReference type="Proteomes" id="UP000550729">
    <property type="component" value="Unassembled WGS sequence"/>
</dbReference>
<dbReference type="PANTHER" id="PTHR21060:SF15">
    <property type="entry name" value="ACETATE KINASE-RELATED"/>
    <property type="match status" value="1"/>
</dbReference>
<dbReference type="PRINTS" id="PR00471">
    <property type="entry name" value="ACETATEKNASE"/>
</dbReference>
<dbReference type="InterPro" id="IPR000890">
    <property type="entry name" value="Aliphatic_acid_kin_short-chain"/>
</dbReference>
<dbReference type="PIRSF" id="PIRSF000722">
    <property type="entry name" value="Acetate_prop_kin"/>
    <property type="match status" value="1"/>
</dbReference>
<dbReference type="GO" id="GO:0006085">
    <property type="term" value="P:acetyl-CoA biosynthetic process"/>
    <property type="evidence" value="ECO:0007669"/>
    <property type="project" value="UniProtKB-UniRule"/>
</dbReference>
<keyword evidence="6" id="KW-0460">Magnesium</keyword>
<keyword evidence="6" id="KW-0963">Cytoplasm</keyword>
<comment type="similarity">
    <text evidence="1 6 7">Belongs to the acetokinase family.</text>
</comment>
<evidence type="ECO:0000256" key="7">
    <source>
        <dbReference type="RuleBase" id="RU003835"/>
    </source>
</evidence>
<keyword evidence="9" id="KW-1185">Reference proteome</keyword>
<dbReference type="InterPro" id="IPR004372">
    <property type="entry name" value="Ac/propionate_kinase"/>
</dbReference>
<evidence type="ECO:0000256" key="4">
    <source>
        <dbReference type="ARBA" id="ARBA00022777"/>
    </source>
</evidence>
<keyword evidence="4 6" id="KW-0418">Kinase</keyword>
<organism evidence="8 9">
    <name type="scientific">Gordonia asplenii</name>
    <dbReference type="NCBI Taxonomy" id="2725283"/>
    <lineage>
        <taxon>Bacteria</taxon>
        <taxon>Bacillati</taxon>
        <taxon>Actinomycetota</taxon>
        <taxon>Actinomycetes</taxon>
        <taxon>Mycobacteriales</taxon>
        <taxon>Gordoniaceae</taxon>
        <taxon>Gordonia</taxon>
    </lineage>
</organism>
<evidence type="ECO:0000256" key="5">
    <source>
        <dbReference type="ARBA" id="ARBA00022840"/>
    </source>
</evidence>
<dbReference type="PROSITE" id="PS01075">
    <property type="entry name" value="ACETATE_KINASE_1"/>
    <property type="match status" value="1"/>
</dbReference>
<keyword evidence="3 6" id="KW-0547">Nucleotide-binding</keyword>
<feature type="site" description="Transition state stabilizer" evidence="6">
    <location>
        <position position="252"/>
    </location>
</feature>
<dbReference type="PANTHER" id="PTHR21060">
    <property type="entry name" value="ACETATE KINASE"/>
    <property type="match status" value="1"/>
</dbReference>
<evidence type="ECO:0000256" key="1">
    <source>
        <dbReference type="ARBA" id="ARBA00008748"/>
    </source>
</evidence>
<name>A0A848L202_9ACTN</name>
<dbReference type="GO" id="GO:0008776">
    <property type="term" value="F:acetate kinase activity"/>
    <property type="evidence" value="ECO:0007669"/>
    <property type="project" value="UniProtKB-UniRule"/>
</dbReference>
<feature type="binding site" evidence="6">
    <location>
        <begin position="293"/>
        <end position="295"/>
    </location>
    <ligand>
        <name>ATP</name>
        <dbReference type="ChEBI" id="CHEBI:30616"/>
    </ligand>
</feature>
<keyword evidence="5 6" id="KW-0067">ATP-binding</keyword>
<reference evidence="8 9" key="1">
    <citation type="submission" date="2020-04" db="EMBL/GenBank/DDBJ databases">
        <title>Gordonia sp. nov. TBRC 11910.</title>
        <authorList>
            <person name="Suriyachadkun C."/>
        </authorList>
    </citation>
    <scope>NUCLEOTIDE SEQUENCE [LARGE SCALE GENOMIC DNA]</scope>
    <source>
        <strain evidence="8 9">TBRC 11910</strain>
    </source>
</reference>
<feature type="binding site" evidence="6">
    <location>
        <position position="21"/>
    </location>
    <ligand>
        <name>Mg(2+)</name>
        <dbReference type="ChEBI" id="CHEBI:18420"/>
    </ligand>
</feature>
<evidence type="ECO:0000256" key="3">
    <source>
        <dbReference type="ARBA" id="ARBA00022741"/>
    </source>
</evidence>
<keyword evidence="6" id="KW-0479">Metal-binding</keyword>
<gene>
    <name evidence="6" type="primary">ackA</name>
    <name evidence="8" type="ORF">HH308_27080</name>
</gene>
<comment type="pathway">
    <text evidence="6">Metabolic intermediate biosynthesis; acetyl-CoA biosynthesis; acetyl-CoA from acetate: step 1/2.</text>
</comment>
<protein>
    <recommendedName>
        <fullName evidence="6">Acetate kinase</fullName>
        <ecNumber evidence="6">2.7.2.1</ecNumber>
    </recommendedName>
    <alternativeName>
        <fullName evidence="6">Acetokinase</fullName>
    </alternativeName>
</protein>
<dbReference type="EMBL" id="JABBNB010000044">
    <property type="protein sequence ID" value="NMO04894.1"/>
    <property type="molecule type" value="Genomic_DNA"/>
</dbReference>
<dbReference type="GO" id="GO:0005524">
    <property type="term" value="F:ATP binding"/>
    <property type="evidence" value="ECO:0007669"/>
    <property type="project" value="UniProtKB-KW"/>
</dbReference>
<dbReference type="InterPro" id="IPR023865">
    <property type="entry name" value="Aliphatic_acid_kinase_CS"/>
</dbReference>
<feature type="binding site" evidence="6">
    <location>
        <position position="28"/>
    </location>
    <ligand>
        <name>ATP</name>
        <dbReference type="ChEBI" id="CHEBI:30616"/>
    </ligand>
</feature>
<dbReference type="CDD" id="cd24010">
    <property type="entry name" value="ASKHA_NBD_AcK_PK"/>
    <property type="match status" value="1"/>
</dbReference>
<evidence type="ECO:0000256" key="2">
    <source>
        <dbReference type="ARBA" id="ARBA00022679"/>
    </source>
</evidence>
<comment type="catalytic activity">
    <reaction evidence="6">
        <text>acetate + ATP = acetyl phosphate + ADP</text>
        <dbReference type="Rhea" id="RHEA:11352"/>
        <dbReference type="ChEBI" id="CHEBI:22191"/>
        <dbReference type="ChEBI" id="CHEBI:30089"/>
        <dbReference type="ChEBI" id="CHEBI:30616"/>
        <dbReference type="ChEBI" id="CHEBI:456216"/>
        <dbReference type="EC" id="2.7.2.1"/>
    </reaction>
</comment>
<comment type="subunit">
    <text evidence="6">Homodimer.</text>
</comment>
<dbReference type="NCBIfam" id="TIGR00016">
    <property type="entry name" value="ackA"/>
    <property type="match status" value="1"/>
</dbReference>
<dbReference type="GO" id="GO:0005737">
    <property type="term" value="C:cytoplasm"/>
    <property type="evidence" value="ECO:0007669"/>
    <property type="project" value="UniProtKB-SubCell"/>
</dbReference>
<dbReference type="EC" id="2.7.2.1" evidence="6"/>
<dbReference type="PROSITE" id="PS01076">
    <property type="entry name" value="ACETATE_KINASE_2"/>
    <property type="match status" value="1"/>
</dbReference>
<sequence>MSGVSQVNAGRRADQPVLVVNAGSSSLKYQVVHPLSGDVVADGIAERIGEAQSSITHTQNGRTESDELPLPDHQAAIARALEFFTANGVDVAGADLCAVGHRVVHGGRTFYRPTLITPEVVEEIERLSTLAPLHNPANLIGIRAAQELLPDVPSVAVFDTAFFHDLPDAAATYAIDREVAAAHAIRRYGFHGTSHEYVSATAAEFLGRDYGDVNQIVLHLGNGASASAIKAGKAIDTSMGMTPLEGLVMGTRCGDVDPGMILHLNRVAGLGVDAIDALLNKRSGLKGLAGENDFRTLTEKMAAGDEDAKAAYDVYIHQLRRYIGAYMIELGRVDVISFTAGVGENAASVRADGLAELENYGIIIDPDRNAVRSKEPRRISTDDSPVTVLVVPTNEELEIARQSAELV</sequence>
<comment type="function">
    <text evidence="6">Catalyzes the formation of acetyl phosphate from acetate and ATP. Can also catalyze the reverse reaction.</text>
</comment>
<feature type="binding site" evidence="6">
    <location>
        <begin position="219"/>
        <end position="223"/>
    </location>
    <ligand>
        <name>ATP</name>
        <dbReference type="ChEBI" id="CHEBI:30616"/>
    </ligand>
</feature>
<comment type="cofactor">
    <cofactor evidence="6">
        <name>Mg(2+)</name>
        <dbReference type="ChEBI" id="CHEBI:18420"/>
    </cofactor>
    <cofactor evidence="6">
        <name>Mn(2+)</name>
        <dbReference type="ChEBI" id="CHEBI:29035"/>
    </cofactor>
    <text evidence="6">Mg(2+). Can also accept Mn(2+).</text>
</comment>
<comment type="subcellular location">
    <subcellularLocation>
        <location evidence="6">Cytoplasm</location>
    </subcellularLocation>
</comment>